<reference evidence="2" key="1">
    <citation type="submission" date="2023-10" db="EMBL/GenBank/DDBJ databases">
        <authorList>
            <person name="Chen Y."/>
            <person name="Shah S."/>
            <person name="Dougan E. K."/>
            <person name="Thang M."/>
            <person name="Chan C."/>
        </authorList>
    </citation>
    <scope>NUCLEOTIDE SEQUENCE [LARGE SCALE GENOMIC DNA]</scope>
</reference>
<name>A0ABN9WTC4_9DINO</name>
<feature type="non-terminal residue" evidence="2">
    <location>
        <position position="1"/>
    </location>
</feature>
<proteinExistence type="predicted"/>
<dbReference type="EMBL" id="CAUYUJ010019062">
    <property type="protein sequence ID" value="CAK0888375.1"/>
    <property type="molecule type" value="Genomic_DNA"/>
</dbReference>
<comment type="caution">
    <text evidence="2">The sequence shown here is derived from an EMBL/GenBank/DDBJ whole genome shotgun (WGS) entry which is preliminary data.</text>
</comment>
<dbReference type="Proteomes" id="UP001189429">
    <property type="component" value="Unassembled WGS sequence"/>
</dbReference>
<feature type="compositionally biased region" description="Basic and acidic residues" evidence="1">
    <location>
        <begin position="34"/>
        <end position="43"/>
    </location>
</feature>
<protein>
    <submittedName>
        <fullName evidence="2">Uncharacterized protein</fullName>
    </submittedName>
</protein>
<feature type="region of interest" description="Disordered" evidence="1">
    <location>
        <begin position="1"/>
        <end position="100"/>
    </location>
</feature>
<gene>
    <name evidence="2" type="ORF">PCOR1329_LOCUS69179</name>
</gene>
<feature type="compositionally biased region" description="Basic residues" evidence="1">
    <location>
        <begin position="1"/>
        <end position="11"/>
    </location>
</feature>
<sequence>RRGAAAARRRGAAQDRPETAAPGLEAQRAPGKRAGTDEREMPERPAAVRRRLCSKTADGSPAETMALRGPLPAPPPPGDAPAPAAAAARAGEGAPVLPPGAIVPLPLMVPAGLSGLKAKEAREFFGQAAGGAKRVVAGG</sequence>
<organism evidence="2 3">
    <name type="scientific">Prorocentrum cordatum</name>
    <dbReference type="NCBI Taxonomy" id="2364126"/>
    <lineage>
        <taxon>Eukaryota</taxon>
        <taxon>Sar</taxon>
        <taxon>Alveolata</taxon>
        <taxon>Dinophyceae</taxon>
        <taxon>Prorocentrales</taxon>
        <taxon>Prorocentraceae</taxon>
        <taxon>Prorocentrum</taxon>
    </lineage>
</organism>
<keyword evidence="3" id="KW-1185">Reference proteome</keyword>
<evidence type="ECO:0000313" key="3">
    <source>
        <dbReference type="Proteomes" id="UP001189429"/>
    </source>
</evidence>
<evidence type="ECO:0000313" key="2">
    <source>
        <dbReference type="EMBL" id="CAK0888375.1"/>
    </source>
</evidence>
<accession>A0ABN9WTC4</accession>
<evidence type="ECO:0000256" key="1">
    <source>
        <dbReference type="SAM" id="MobiDB-lite"/>
    </source>
</evidence>
<feature type="compositionally biased region" description="Pro residues" evidence="1">
    <location>
        <begin position="71"/>
        <end position="80"/>
    </location>
</feature>
<feature type="compositionally biased region" description="Low complexity" evidence="1">
    <location>
        <begin position="81"/>
        <end position="95"/>
    </location>
</feature>